<dbReference type="Gene3D" id="3.40.50.150">
    <property type="entry name" value="Vaccinia Virus protein VP39"/>
    <property type="match status" value="1"/>
</dbReference>
<keyword evidence="2" id="KW-0808">Transferase</keyword>
<gene>
    <name evidence="4" type="ORF">ACFPM7_22090</name>
</gene>
<dbReference type="Proteomes" id="UP001596157">
    <property type="component" value="Unassembled WGS sequence"/>
</dbReference>
<dbReference type="Pfam" id="PF01234">
    <property type="entry name" value="NNMT_PNMT_TEMT"/>
    <property type="match status" value="1"/>
</dbReference>
<proteinExistence type="predicted"/>
<dbReference type="GO" id="GO:0032259">
    <property type="term" value="P:methylation"/>
    <property type="evidence" value="ECO:0007669"/>
    <property type="project" value="UniProtKB-KW"/>
</dbReference>
<dbReference type="NCBIfam" id="NF040568">
    <property type="entry name" value="SCO2525_fam"/>
    <property type="match status" value="1"/>
</dbReference>
<keyword evidence="1 4" id="KW-0489">Methyltransferase</keyword>
<dbReference type="PANTHER" id="PTHR10867">
    <property type="entry name" value="NNMT/PNMT/TEMT FAMILY MEMBER"/>
    <property type="match status" value="1"/>
</dbReference>
<sequence>MTGEGHGNAGAPWPEFDPRDYLLRNYAEVRADDRVVLELVRDFFHGAGVRPRTARGIDVGTGSNLYPALAMLPFCRSITLYEHAKSNLEWLTEQHAGAWPSWGPVWRDFWALLRERAPYAGLDGHPRRVLTERTAVTEGSVFELDARSEPWDMGTMFFVAESITDDRHEFTEAVRRFLGALRPGAPFAIAFMENSVGYEVGGVRFPAVAIGAGDVDACLAGSARDVAVSRIPAGVNRLRVGYSGMIVACGRATGSAVPRSGADVVTGWSS</sequence>
<keyword evidence="5" id="KW-1185">Reference proteome</keyword>
<reference evidence="5" key="1">
    <citation type="journal article" date="2019" name="Int. J. Syst. Evol. Microbiol.">
        <title>The Global Catalogue of Microorganisms (GCM) 10K type strain sequencing project: providing services to taxonomists for standard genome sequencing and annotation.</title>
        <authorList>
            <consortium name="The Broad Institute Genomics Platform"/>
            <consortium name="The Broad Institute Genome Sequencing Center for Infectious Disease"/>
            <person name="Wu L."/>
            <person name="Ma J."/>
        </authorList>
    </citation>
    <scope>NUCLEOTIDE SEQUENCE [LARGE SCALE GENOMIC DNA]</scope>
    <source>
        <strain evidence="5">CCUG 59778</strain>
    </source>
</reference>
<evidence type="ECO:0000256" key="1">
    <source>
        <dbReference type="ARBA" id="ARBA00022603"/>
    </source>
</evidence>
<evidence type="ECO:0000313" key="5">
    <source>
        <dbReference type="Proteomes" id="UP001596157"/>
    </source>
</evidence>
<dbReference type="GO" id="GO:0008168">
    <property type="term" value="F:methyltransferase activity"/>
    <property type="evidence" value="ECO:0007669"/>
    <property type="project" value="UniProtKB-KW"/>
</dbReference>
<name>A0ABW0ER08_9PSEU</name>
<dbReference type="PROSITE" id="PS51681">
    <property type="entry name" value="SAM_MT_NNMT_PNMT_TEMT"/>
    <property type="match status" value="1"/>
</dbReference>
<keyword evidence="3" id="KW-0949">S-adenosyl-L-methionine</keyword>
<evidence type="ECO:0000256" key="3">
    <source>
        <dbReference type="ARBA" id="ARBA00022691"/>
    </source>
</evidence>
<evidence type="ECO:0000313" key="4">
    <source>
        <dbReference type="EMBL" id="MFC5289752.1"/>
    </source>
</evidence>
<protein>
    <submittedName>
        <fullName evidence="4">SCO2525 family SAM-dependent methyltransferase</fullName>
    </submittedName>
</protein>
<dbReference type="PANTHER" id="PTHR10867:SF17">
    <property type="entry name" value="NICOTINAMIDE N-METHYLTRANSFERASE"/>
    <property type="match status" value="1"/>
</dbReference>
<dbReference type="InterPro" id="IPR000940">
    <property type="entry name" value="NNMT_TEMT_trans"/>
</dbReference>
<dbReference type="EMBL" id="JBHSKF010000012">
    <property type="protein sequence ID" value="MFC5289752.1"/>
    <property type="molecule type" value="Genomic_DNA"/>
</dbReference>
<accession>A0ABW0ER08</accession>
<dbReference type="SUPFAM" id="SSF53335">
    <property type="entry name" value="S-adenosyl-L-methionine-dependent methyltransferases"/>
    <property type="match status" value="1"/>
</dbReference>
<evidence type="ECO:0000256" key="2">
    <source>
        <dbReference type="ARBA" id="ARBA00022679"/>
    </source>
</evidence>
<dbReference type="InterPro" id="IPR029063">
    <property type="entry name" value="SAM-dependent_MTases_sf"/>
</dbReference>
<comment type="caution">
    <text evidence="4">The sequence shown here is derived from an EMBL/GenBank/DDBJ whole genome shotgun (WGS) entry which is preliminary data.</text>
</comment>
<organism evidence="4 5">
    <name type="scientific">Actinokineospora guangxiensis</name>
    <dbReference type="NCBI Taxonomy" id="1490288"/>
    <lineage>
        <taxon>Bacteria</taxon>
        <taxon>Bacillati</taxon>
        <taxon>Actinomycetota</taxon>
        <taxon>Actinomycetes</taxon>
        <taxon>Pseudonocardiales</taxon>
        <taxon>Pseudonocardiaceae</taxon>
        <taxon>Actinokineospora</taxon>
    </lineage>
</organism>
<dbReference type="RefSeq" id="WP_378249604.1">
    <property type="nucleotide sequence ID" value="NZ_JBHSKF010000012.1"/>
</dbReference>